<dbReference type="AlphaFoldDB" id="M7TKG7"/>
<dbReference type="KEGG" id="ela:UCREL1_5798"/>
<feature type="region of interest" description="Disordered" evidence="1">
    <location>
        <begin position="154"/>
        <end position="179"/>
    </location>
</feature>
<evidence type="ECO:0000256" key="2">
    <source>
        <dbReference type="SAM" id="Phobius"/>
    </source>
</evidence>
<accession>M7TKG7</accession>
<feature type="transmembrane region" description="Helical" evidence="2">
    <location>
        <begin position="20"/>
        <end position="47"/>
    </location>
</feature>
<gene>
    <name evidence="3" type="ORF">UCREL1_5798</name>
</gene>
<feature type="region of interest" description="Disordered" evidence="1">
    <location>
        <begin position="79"/>
        <end position="120"/>
    </location>
</feature>
<dbReference type="Proteomes" id="UP000012174">
    <property type="component" value="Unassembled WGS sequence"/>
</dbReference>
<evidence type="ECO:0000313" key="4">
    <source>
        <dbReference type="Proteomes" id="UP000012174"/>
    </source>
</evidence>
<proteinExistence type="predicted"/>
<evidence type="ECO:0000313" key="3">
    <source>
        <dbReference type="EMBL" id="EMR67200.1"/>
    </source>
</evidence>
<evidence type="ECO:0000256" key="1">
    <source>
        <dbReference type="SAM" id="MobiDB-lite"/>
    </source>
</evidence>
<keyword evidence="2" id="KW-0472">Membrane</keyword>
<keyword evidence="4" id="KW-1185">Reference proteome</keyword>
<keyword evidence="2" id="KW-0812">Transmembrane</keyword>
<organism evidence="3 4">
    <name type="scientific">Eutypa lata (strain UCR-EL1)</name>
    <name type="common">Grapevine dieback disease fungus</name>
    <name type="synonym">Eutypa armeniacae</name>
    <dbReference type="NCBI Taxonomy" id="1287681"/>
    <lineage>
        <taxon>Eukaryota</taxon>
        <taxon>Fungi</taxon>
        <taxon>Dikarya</taxon>
        <taxon>Ascomycota</taxon>
        <taxon>Pezizomycotina</taxon>
        <taxon>Sordariomycetes</taxon>
        <taxon>Xylariomycetidae</taxon>
        <taxon>Xylariales</taxon>
        <taxon>Diatrypaceae</taxon>
        <taxon>Eutypa</taxon>
    </lineage>
</organism>
<dbReference type="EMBL" id="KB706486">
    <property type="protein sequence ID" value="EMR67200.1"/>
    <property type="molecule type" value="Genomic_DNA"/>
</dbReference>
<feature type="compositionally biased region" description="Polar residues" evidence="1">
    <location>
        <begin position="106"/>
        <end position="115"/>
    </location>
</feature>
<name>M7TKG7_EUTLA</name>
<sequence length="179" mass="19229">MAEESSTFVAKVDDPVAKTLSIGVITALIIISMVALGLVGVCGWGALRKFVYPLIRNHELETGLRELETVNRAAAARRNAEAPLPPLPPSHASSSTRPFPPFNPSFPGTQQGSSSRVDELRRQLSIPSRPLTGVSGKSSEPSFAAHYPAYAKYAEGAQTPPQKPSQARVLPETRHSVDF</sequence>
<reference evidence="4" key="1">
    <citation type="journal article" date="2013" name="Genome Announc.">
        <title>Draft genome sequence of the grapevine dieback fungus Eutypa lata UCR-EL1.</title>
        <authorList>
            <person name="Blanco-Ulate B."/>
            <person name="Rolshausen P.E."/>
            <person name="Cantu D."/>
        </authorList>
    </citation>
    <scope>NUCLEOTIDE SEQUENCE [LARGE SCALE GENOMIC DNA]</scope>
    <source>
        <strain evidence="4">UCR-EL1</strain>
    </source>
</reference>
<dbReference type="HOGENOM" id="CLU_1503430_0_0_1"/>
<protein>
    <submittedName>
        <fullName evidence="3">Uncharacterized protein</fullName>
    </submittedName>
</protein>
<keyword evidence="2" id="KW-1133">Transmembrane helix</keyword>